<comment type="caution">
    <text evidence="16">The sequence shown here is derived from an EMBL/GenBank/DDBJ whole genome shotgun (WGS) entry which is preliminary data.</text>
</comment>
<dbReference type="Gene3D" id="6.20.210.20">
    <property type="entry name" value="THAP domain"/>
    <property type="match status" value="2"/>
</dbReference>
<keyword evidence="5" id="KW-0862">Zinc</keyword>
<dbReference type="GO" id="GO:0043565">
    <property type="term" value="F:sequence-specific DNA binding"/>
    <property type="evidence" value="ECO:0007669"/>
    <property type="project" value="InterPro"/>
</dbReference>
<feature type="coiled-coil region" evidence="13">
    <location>
        <begin position="376"/>
        <end position="403"/>
    </location>
</feature>
<evidence type="ECO:0000256" key="9">
    <source>
        <dbReference type="ARBA" id="ARBA00023163"/>
    </source>
</evidence>
<accession>A0A482XIN7</accession>
<keyword evidence="10" id="KW-0539">Nucleus</keyword>
<comment type="similarity">
    <text evidence="2">Belongs to the THAP1 family.</text>
</comment>
<organism evidence="16 17">
    <name type="scientific">Laodelphax striatellus</name>
    <name type="common">Small brown planthopper</name>
    <name type="synonym">Delphax striatella</name>
    <dbReference type="NCBI Taxonomy" id="195883"/>
    <lineage>
        <taxon>Eukaryota</taxon>
        <taxon>Metazoa</taxon>
        <taxon>Ecdysozoa</taxon>
        <taxon>Arthropoda</taxon>
        <taxon>Hexapoda</taxon>
        <taxon>Insecta</taxon>
        <taxon>Pterygota</taxon>
        <taxon>Neoptera</taxon>
        <taxon>Paraneoptera</taxon>
        <taxon>Hemiptera</taxon>
        <taxon>Auchenorrhyncha</taxon>
        <taxon>Fulgoroidea</taxon>
        <taxon>Delphacidae</taxon>
        <taxon>Criomorphinae</taxon>
        <taxon>Laodelphax</taxon>
    </lineage>
</organism>
<dbReference type="SMART" id="SM00980">
    <property type="entry name" value="THAP"/>
    <property type="match status" value="2"/>
</dbReference>
<evidence type="ECO:0000256" key="1">
    <source>
        <dbReference type="ARBA" id="ARBA00004642"/>
    </source>
</evidence>
<keyword evidence="17" id="KW-1185">Reference proteome</keyword>
<evidence type="ECO:0000256" key="2">
    <source>
        <dbReference type="ARBA" id="ARBA00006177"/>
    </source>
</evidence>
<sequence length="417" mass="47960">MVVSCCVYGCRNRFIRRDSGENVDPENHLSFHRFPKDPDARKQWIAAIKRDFDPSPHTAVCSDHFKSEDFYPRYASGLRKLRENAVPSIVDYPEHLKLKKVRQKKRSRTPSEEGTPFDASLDPKRTKEKFKNDQLKKRKIDPDTTDKAESCCVLGCKASVNDSRIQFFRFPKLKFMRNRWIEAIQRPDFKPHIDSIICSQHFVESNYVNQCDSDTKILKANAIPSIFGSLPSHCLLDIEDEPSSQEPSSFEQLLETIPPASPESVREDSICQLESGGEDFKSESESNDFICQSEHVFDVNELNPKENWGKSHEQVVGKQVGIQAPESSSEDCNSQSQSLLELIKATSKNKKTQTFCKDSSKIIFYRQKIHLLLQQLGRKERKIKKMGEQMAIMKEKIEVYEINDLKIKRLSKQCSSS</sequence>
<feature type="domain" description="THAP-type" evidence="15">
    <location>
        <begin position="1"/>
        <end position="90"/>
    </location>
</feature>
<keyword evidence="8 12" id="KW-0238">DNA-binding</keyword>
<dbReference type="GO" id="GO:0005654">
    <property type="term" value="C:nucleoplasm"/>
    <property type="evidence" value="ECO:0007669"/>
    <property type="project" value="UniProtKB-SubCell"/>
</dbReference>
<evidence type="ECO:0000256" key="10">
    <source>
        <dbReference type="ARBA" id="ARBA00023242"/>
    </source>
</evidence>
<evidence type="ECO:0000256" key="7">
    <source>
        <dbReference type="ARBA" id="ARBA00023054"/>
    </source>
</evidence>
<evidence type="ECO:0000256" key="11">
    <source>
        <dbReference type="ARBA" id="ARBA00023306"/>
    </source>
</evidence>
<dbReference type="PANTHER" id="PTHR46600">
    <property type="entry name" value="THAP DOMAIN-CONTAINING"/>
    <property type="match status" value="1"/>
</dbReference>
<keyword evidence="7 13" id="KW-0175">Coiled coil</keyword>
<keyword evidence="9" id="KW-0804">Transcription</keyword>
<proteinExistence type="inferred from homology"/>
<reference evidence="16 17" key="1">
    <citation type="journal article" date="2017" name="Gigascience">
        <title>Genome sequence of the small brown planthopper, Laodelphax striatellus.</title>
        <authorList>
            <person name="Zhu J."/>
            <person name="Jiang F."/>
            <person name="Wang X."/>
            <person name="Yang P."/>
            <person name="Bao Y."/>
            <person name="Zhao W."/>
            <person name="Wang W."/>
            <person name="Lu H."/>
            <person name="Wang Q."/>
            <person name="Cui N."/>
            <person name="Li J."/>
            <person name="Chen X."/>
            <person name="Luo L."/>
            <person name="Yu J."/>
            <person name="Kang L."/>
            <person name="Cui F."/>
        </authorList>
    </citation>
    <scope>NUCLEOTIDE SEQUENCE [LARGE SCALE GENOMIC DNA]</scope>
    <source>
        <strain evidence="16">Lst14</strain>
    </source>
</reference>
<dbReference type="OrthoDB" id="7312725at2759"/>
<evidence type="ECO:0000256" key="4">
    <source>
        <dbReference type="ARBA" id="ARBA00022771"/>
    </source>
</evidence>
<dbReference type="InterPro" id="IPR026516">
    <property type="entry name" value="THAP1/10"/>
</dbReference>
<dbReference type="PANTHER" id="PTHR46600:SF1">
    <property type="entry name" value="THAP DOMAIN-CONTAINING PROTEIN 1"/>
    <property type="match status" value="1"/>
</dbReference>
<evidence type="ECO:0000256" key="12">
    <source>
        <dbReference type="PROSITE-ProRule" id="PRU00309"/>
    </source>
</evidence>
<dbReference type="EMBL" id="QKKF02007569">
    <property type="protein sequence ID" value="RZF45915.1"/>
    <property type="molecule type" value="Genomic_DNA"/>
</dbReference>
<dbReference type="SMR" id="A0A482XIN7"/>
<dbReference type="InParanoid" id="A0A482XIN7"/>
<gene>
    <name evidence="16" type="ORF">LSTR_LSTR008292</name>
</gene>
<keyword evidence="6" id="KW-0805">Transcription regulation</keyword>
<name>A0A482XIN7_LAOST</name>
<evidence type="ECO:0000256" key="6">
    <source>
        <dbReference type="ARBA" id="ARBA00023015"/>
    </source>
</evidence>
<dbReference type="InterPro" id="IPR006612">
    <property type="entry name" value="THAP_Znf"/>
</dbReference>
<evidence type="ECO:0000256" key="8">
    <source>
        <dbReference type="ARBA" id="ARBA00023125"/>
    </source>
</evidence>
<dbReference type="GO" id="GO:0008270">
    <property type="term" value="F:zinc ion binding"/>
    <property type="evidence" value="ECO:0007669"/>
    <property type="project" value="UniProtKB-KW"/>
</dbReference>
<evidence type="ECO:0000256" key="14">
    <source>
        <dbReference type="SAM" id="MobiDB-lite"/>
    </source>
</evidence>
<dbReference type="SMART" id="SM00692">
    <property type="entry name" value="DM3"/>
    <property type="match status" value="2"/>
</dbReference>
<dbReference type="STRING" id="195883.A0A482XIN7"/>
<dbReference type="SUPFAM" id="SSF57716">
    <property type="entry name" value="Glucocorticoid receptor-like (DNA-binding domain)"/>
    <property type="match status" value="2"/>
</dbReference>
<feature type="compositionally biased region" description="Basic and acidic residues" evidence="14">
    <location>
        <begin position="121"/>
        <end position="138"/>
    </location>
</feature>
<feature type="domain" description="THAP-type" evidence="15">
    <location>
        <begin position="147"/>
        <end position="227"/>
    </location>
</feature>
<keyword evidence="3" id="KW-0479">Metal-binding</keyword>
<evidence type="ECO:0000259" key="15">
    <source>
        <dbReference type="PROSITE" id="PS50950"/>
    </source>
</evidence>
<dbReference type="AlphaFoldDB" id="A0A482XIN7"/>
<dbReference type="InterPro" id="IPR038441">
    <property type="entry name" value="THAP_Znf_sf"/>
</dbReference>
<keyword evidence="4 12" id="KW-0863">Zinc-finger</keyword>
<evidence type="ECO:0000313" key="17">
    <source>
        <dbReference type="Proteomes" id="UP000291343"/>
    </source>
</evidence>
<dbReference type="Proteomes" id="UP000291343">
    <property type="component" value="Unassembled WGS sequence"/>
</dbReference>
<protein>
    <recommendedName>
        <fullName evidence="15">THAP-type domain-containing protein</fullName>
    </recommendedName>
</protein>
<evidence type="ECO:0000256" key="13">
    <source>
        <dbReference type="SAM" id="Coils"/>
    </source>
</evidence>
<dbReference type="Pfam" id="PF05485">
    <property type="entry name" value="THAP"/>
    <property type="match status" value="2"/>
</dbReference>
<evidence type="ECO:0000256" key="3">
    <source>
        <dbReference type="ARBA" id="ARBA00022723"/>
    </source>
</evidence>
<evidence type="ECO:0000313" key="16">
    <source>
        <dbReference type="EMBL" id="RZF45915.1"/>
    </source>
</evidence>
<feature type="region of interest" description="Disordered" evidence="14">
    <location>
        <begin position="100"/>
        <end position="138"/>
    </location>
</feature>
<dbReference type="PROSITE" id="PS50950">
    <property type="entry name" value="ZF_THAP"/>
    <property type="match status" value="2"/>
</dbReference>
<evidence type="ECO:0000256" key="5">
    <source>
        <dbReference type="ARBA" id="ARBA00022833"/>
    </source>
</evidence>
<comment type="subcellular location">
    <subcellularLocation>
        <location evidence="1">Nucleus</location>
        <location evidence="1">Nucleoplasm</location>
    </subcellularLocation>
</comment>
<keyword evidence="11" id="KW-0131">Cell cycle</keyword>